<gene>
    <name evidence="1" type="ORF">WKI47_21315</name>
</gene>
<name>A0ACC6PHK7_9BACL</name>
<protein>
    <submittedName>
        <fullName evidence="1">Uncharacterized protein</fullName>
    </submittedName>
</protein>
<comment type="caution">
    <text evidence="1">The sequence shown here is derived from an EMBL/GenBank/DDBJ whole genome shotgun (WGS) entry which is preliminary data.</text>
</comment>
<accession>A0ACC6PHK7</accession>
<dbReference type="Proteomes" id="UP001380953">
    <property type="component" value="Unassembled WGS sequence"/>
</dbReference>
<reference evidence="1" key="1">
    <citation type="submission" date="2024-03" db="EMBL/GenBank/DDBJ databases">
        <title>Whole genome sequecning of epiphytes from Marcgravia umbellata leaves.</title>
        <authorList>
            <person name="Kumar G."/>
            <person name="Savka M.A."/>
        </authorList>
    </citation>
    <scope>NUCLEOTIDE SEQUENCE</scope>
    <source>
        <strain evidence="1">RIT_BL5</strain>
    </source>
</reference>
<sequence length="109" mass="11409">MNVLKKAMACGILLASLCLPVGQAAAPTSIVASSAADATLSTDFSTPAERALDGGVRYVFPSKGAEDAVKGIEIQLSAQEMIKGHSTPSYARPLYLFDPLELGLLEQEI</sequence>
<proteinExistence type="predicted"/>
<organism evidence="1 2">
    <name type="scientific">Saccharibacillus sacchari</name>
    <dbReference type="NCBI Taxonomy" id="456493"/>
    <lineage>
        <taxon>Bacteria</taxon>
        <taxon>Bacillati</taxon>
        <taxon>Bacillota</taxon>
        <taxon>Bacilli</taxon>
        <taxon>Bacillales</taxon>
        <taxon>Paenibacillaceae</taxon>
        <taxon>Saccharibacillus</taxon>
    </lineage>
</organism>
<dbReference type="EMBL" id="JBBKAR010000056">
    <property type="protein sequence ID" value="MEJ8306454.1"/>
    <property type="molecule type" value="Genomic_DNA"/>
</dbReference>
<evidence type="ECO:0000313" key="2">
    <source>
        <dbReference type="Proteomes" id="UP001380953"/>
    </source>
</evidence>
<keyword evidence="2" id="KW-1185">Reference proteome</keyword>
<evidence type="ECO:0000313" key="1">
    <source>
        <dbReference type="EMBL" id="MEJ8306454.1"/>
    </source>
</evidence>